<dbReference type="RefSeq" id="WP_009019618.1">
    <property type="nucleotide sequence ID" value="NZ_DS999411.1"/>
</dbReference>
<evidence type="ECO:0000256" key="2">
    <source>
        <dbReference type="PROSITE-ProRule" id="PRU00626"/>
    </source>
</evidence>
<dbReference type="SMART" id="SM01103">
    <property type="entry name" value="CRS1_YhbY"/>
    <property type="match status" value="1"/>
</dbReference>
<dbReference type="SUPFAM" id="SSF75471">
    <property type="entry name" value="YhbY-like"/>
    <property type="match status" value="1"/>
</dbReference>
<name>B8KS09_9GAMM</name>
<dbReference type="STRING" id="565045.NOR51B_810"/>
<evidence type="ECO:0000256" key="1">
    <source>
        <dbReference type="ARBA" id="ARBA00022884"/>
    </source>
</evidence>
<dbReference type="Gene3D" id="3.30.110.60">
    <property type="entry name" value="YhbY-like"/>
    <property type="match status" value="1"/>
</dbReference>
<dbReference type="HOGENOM" id="CLU_095994_2_1_6"/>
<dbReference type="InterPro" id="IPR001890">
    <property type="entry name" value="RNA-binding_CRM"/>
</dbReference>
<dbReference type="PANTHER" id="PTHR40065:SF3">
    <property type="entry name" value="RNA-BINDING PROTEIN YHBY"/>
    <property type="match status" value="1"/>
</dbReference>
<dbReference type="OrthoDB" id="9797519at2"/>
<keyword evidence="1 2" id="KW-0694">RNA-binding</keyword>
<dbReference type="eggNOG" id="COG1534">
    <property type="taxonomic scope" value="Bacteria"/>
</dbReference>
<proteinExistence type="predicted"/>
<dbReference type="AlphaFoldDB" id="B8KS09"/>
<gene>
    <name evidence="4" type="ORF">NOR51B_810</name>
</gene>
<feature type="domain" description="CRM" evidence="3">
    <location>
        <begin position="6"/>
        <end position="102"/>
    </location>
</feature>
<dbReference type="InterPro" id="IPR051925">
    <property type="entry name" value="RNA-binding_domain"/>
</dbReference>
<dbReference type="Proteomes" id="UP000004699">
    <property type="component" value="Unassembled WGS sequence"/>
</dbReference>
<organism evidence="4 5">
    <name type="scientific">Luminiphilus syltensis NOR5-1B</name>
    <dbReference type="NCBI Taxonomy" id="565045"/>
    <lineage>
        <taxon>Bacteria</taxon>
        <taxon>Pseudomonadati</taxon>
        <taxon>Pseudomonadota</taxon>
        <taxon>Gammaproteobacteria</taxon>
        <taxon>Cellvibrionales</taxon>
        <taxon>Halieaceae</taxon>
        <taxon>Luminiphilus</taxon>
    </lineage>
</organism>
<evidence type="ECO:0000259" key="3">
    <source>
        <dbReference type="PROSITE" id="PS51295"/>
    </source>
</evidence>
<dbReference type="PANTHER" id="PTHR40065">
    <property type="entry name" value="RNA-BINDING PROTEIN YHBY"/>
    <property type="match status" value="1"/>
</dbReference>
<sequence length="107" mass="11738">MNTESNAPSRAQIKQYRAIAHKLSPVVTVAGAGLSESVLAEIDRALNDHELIKLKVAVGDRDERDALIKQLTELCGTALIQRIGNTATILRRNPKADPRKSNLQRTL</sequence>
<dbReference type="InterPro" id="IPR035920">
    <property type="entry name" value="YhbY-like_sf"/>
</dbReference>
<accession>B8KS09</accession>
<keyword evidence="5" id="KW-1185">Reference proteome</keyword>
<protein>
    <submittedName>
        <fullName evidence="4">CRS1 / YhbY domain superfamily protein</fullName>
    </submittedName>
</protein>
<evidence type="ECO:0000313" key="4">
    <source>
        <dbReference type="EMBL" id="EED34870.1"/>
    </source>
</evidence>
<dbReference type="Pfam" id="PF01985">
    <property type="entry name" value="CRS1_YhbY"/>
    <property type="match status" value="1"/>
</dbReference>
<evidence type="ECO:0000313" key="5">
    <source>
        <dbReference type="Proteomes" id="UP000004699"/>
    </source>
</evidence>
<dbReference type="GO" id="GO:0003723">
    <property type="term" value="F:RNA binding"/>
    <property type="evidence" value="ECO:0007669"/>
    <property type="project" value="UniProtKB-UniRule"/>
</dbReference>
<dbReference type="EMBL" id="DS999411">
    <property type="protein sequence ID" value="EED34870.1"/>
    <property type="molecule type" value="Genomic_DNA"/>
</dbReference>
<dbReference type="PROSITE" id="PS51295">
    <property type="entry name" value="CRM"/>
    <property type="match status" value="1"/>
</dbReference>
<reference evidence="5" key="1">
    <citation type="journal article" date="2013" name="BMC Microbiol.">
        <title>Taxonomy and evolution of bacteriochlorophyll a-containing members of the OM60/NOR5 clade of marine gammaproteobacteria: description of Luminiphilus syltensis gen. nov., sp. nov., reclassification of Haliea rubra as Pseudohaliea rubra gen. nov., comb. nov., and emendation of Chromatocurvus halotolerans.</title>
        <authorList>
            <person name="Spring S."/>
            <person name="Riedel T."/>
            <person name="Sproer C."/>
            <person name="Yan S."/>
            <person name="Harder J."/>
            <person name="Fuchs B.M."/>
        </authorList>
    </citation>
    <scope>NUCLEOTIDE SEQUENCE [LARGE SCALE GENOMIC DNA]</scope>
    <source>
        <strain evidence="5">NOR51-B</strain>
    </source>
</reference>